<dbReference type="RefSeq" id="WP_147922847.1">
    <property type="nucleotide sequence ID" value="NZ_VRTY01000067.1"/>
</dbReference>
<dbReference type="OrthoDB" id="9791538at2"/>
<dbReference type="AlphaFoldDB" id="A0A5C8JF80"/>
<dbReference type="PANTHER" id="PTHR39624">
    <property type="entry name" value="PROTEIN INVOLVED IN RIMO-MEDIATED BETA-METHYLTHIOLATION OF RIBOSOMAL PROTEIN S12 YCAO"/>
    <property type="match status" value="1"/>
</dbReference>
<evidence type="ECO:0000313" key="2">
    <source>
        <dbReference type="Proteomes" id="UP000321926"/>
    </source>
</evidence>
<dbReference type="InterPro" id="IPR015946">
    <property type="entry name" value="KH_dom-like_a/b"/>
</dbReference>
<accession>A0A5C8JF80</accession>
<evidence type="ECO:0000313" key="1">
    <source>
        <dbReference type="EMBL" id="TXK36960.1"/>
    </source>
</evidence>
<name>A0A5C8JF80_9BACT</name>
<organism evidence="1 2">
    <name type="scientific">Pontibacter qinzhouensis</name>
    <dbReference type="NCBI Taxonomy" id="2603253"/>
    <lineage>
        <taxon>Bacteria</taxon>
        <taxon>Pseudomonadati</taxon>
        <taxon>Bacteroidota</taxon>
        <taxon>Cytophagia</taxon>
        <taxon>Cytophagales</taxon>
        <taxon>Hymenobacteraceae</taxon>
        <taxon>Pontibacter</taxon>
    </lineage>
</organism>
<dbReference type="EMBL" id="VRTY01000067">
    <property type="protein sequence ID" value="TXK36960.1"/>
    <property type="molecule type" value="Genomic_DNA"/>
</dbReference>
<comment type="caution">
    <text evidence="1">The sequence shown here is derived from an EMBL/GenBank/DDBJ whole genome shotgun (WGS) entry which is preliminary data.</text>
</comment>
<proteinExistence type="predicted"/>
<reference evidence="1 2" key="1">
    <citation type="submission" date="2019-08" db="EMBL/GenBank/DDBJ databases">
        <authorList>
            <person name="Shi S."/>
        </authorList>
    </citation>
    <scope>NUCLEOTIDE SEQUENCE [LARGE SCALE GENOMIC DNA]</scope>
    <source>
        <strain evidence="1 2">GY10130</strain>
    </source>
</reference>
<protein>
    <submittedName>
        <fullName evidence="1">OsmC family protein</fullName>
    </submittedName>
</protein>
<gene>
    <name evidence="1" type="ORF">FVR03_16415</name>
</gene>
<dbReference type="Proteomes" id="UP000321926">
    <property type="component" value="Unassembled WGS sequence"/>
</dbReference>
<dbReference type="Pfam" id="PF02566">
    <property type="entry name" value="OsmC"/>
    <property type="match status" value="1"/>
</dbReference>
<keyword evidence="2" id="KW-1185">Reference proteome</keyword>
<dbReference type="SUPFAM" id="SSF82784">
    <property type="entry name" value="OsmC-like"/>
    <property type="match status" value="1"/>
</dbReference>
<dbReference type="InterPro" id="IPR003718">
    <property type="entry name" value="OsmC/Ohr_fam"/>
</dbReference>
<sequence length="152" mass="16664">MAKSETVIVSADSTAGYVAEIIAGGRSMTIDESAVKDGHKTGPDPNDFLLSALGACTVVTLHMYAGRKNWPLERAEVRLQQETVQVPDPLAPEKLVKKMLITKQLLLFGNLTEEQRLRLEDISGRCPVQRTLEAGVQVQTFLEPLVPLPDKL</sequence>
<dbReference type="InterPro" id="IPR036102">
    <property type="entry name" value="OsmC/Ohrsf"/>
</dbReference>
<dbReference type="Gene3D" id="3.30.300.20">
    <property type="match status" value="1"/>
</dbReference>
<dbReference type="PANTHER" id="PTHR39624:SF2">
    <property type="entry name" value="OSMC-LIKE PROTEIN"/>
    <property type="match status" value="1"/>
</dbReference>